<feature type="binding site" evidence="7 10">
    <location>
        <position position="82"/>
    </location>
    <ligand>
        <name>Mg(2+)</name>
        <dbReference type="ChEBI" id="CHEBI:18420"/>
    </ligand>
</feature>
<dbReference type="Pfam" id="PF02548">
    <property type="entry name" value="Pantoate_transf"/>
    <property type="match status" value="1"/>
</dbReference>
<evidence type="ECO:0000256" key="6">
    <source>
        <dbReference type="ARBA" id="ARBA00056497"/>
    </source>
</evidence>
<keyword evidence="7 10" id="KW-0460">Magnesium</keyword>
<comment type="subcellular location">
    <subcellularLocation>
        <location evidence="7">Cytoplasm</location>
    </subcellularLocation>
</comment>
<keyword evidence="4 7" id="KW-0566">Pantothenate biosynthesis</keyword>
<reference evidence="11 12" key="1">
    <citation type="submission" date="2017-09" db="EMBL/GenBank/DDBJ databases">
        <title>Depth-based differentiation of microbial function through sediment-hosted aquifers and enrichment of novel symbionts in the deep terrestrial subsurface.</title>
        <authorList>
            <person name="Probst A.J."/>
            <person name="Ladd B."/>
            <person name="Jarett J.K."/>
            <person name="Geller-Mcgrath D.E."/>
            <person name="Sieber C.M."/>
            <person name="Emerson J.B."/>
            <person name="Anantharaman K."/>
            <person name="Thomas B.C."/>
            <person name="Malmstrom R."/>
            <person name="Stieglmeier M."/>
            <person name="Klingl A."/>
            <person name="Woyke T."/>
            <person name="Ryan C.M."/>
            <person name="Banfield J.F."/>
        </authorList>
    </citation>
    <scope>NUCLEOTIDE SEQUENCE [LARGE SCALE GENOMIC DNA]</scope>
    <source>
        <strain evidence="11">CG11_big_fil_rev_8_21_14_0_20_42_13</strain>
    </source>
</reference>
<organism evidence="11 12">
    <name type="scientific">Candidatus Ghiorseimicrobium undicola</name>
    <dbReference type="NCBI Taxonomy" id="1974746"/>
    <lineage>
        <taxon>Bacteria</taxon>
        <taxon>Pseudomonadati</taxon>
        <taxon>Candidatus Omnitrophota</taxon>
        <taxon>Candidatus Ghiorseimicrobium</taxon>
    </lineage>
</organism>
<comment type="cofactor">
    <cofactor evidence="7 10">
        <name>Mg(2+)</name>
        <dbReference type="ChEBI" id="CHEBI:18420"/>
    </cofactor>
    <text evidence="7 10">Binds 1 Mg(2+) ion per subunit.</text>
</comment>
<dbReference type="GO" id="GO:0000287">
    <property type="term" value="F:magnesium ion binding"/>
    <property type="evidence" value="ECO:0007669"/>
    <property type="project" value="TreeGrafter"/>
</dbReference>
<dbReference type="GO" id="GO:0008168">
    <property type="term" value="F:methyltransferase activity"/>
    <property type="evidence" value="ECO:0007669"/>
    <property type="project" value="UniProtKB-KW"/>
</dbReference>
<sequence>MKITIDDIRDAKGKRKLTMLTAYDYPLASLIDRAGIDMILVGDSVANVVLGLDSTTKVGMAEMLHHAKAVTRAVKSALVIGDMPYESYQVNRSESVKNAKRFIEEANCDVVKLEWFDDCLKVTEEIIKAGISVMGHIGLTPQTAQQIGGFKVQGKDAGAAQKLINQALDLERLGCFAIVLECVPDKIAAIITEKIKIPTIGIGAGGACDGQVLVAHDMLGLFERFTPKFVKKYVNLSEHILNGVKAYKQDVENGLFPAKEHTFSIKQEEIDKLKK</sequence>
<dbReference type="AlphaFoldDB" id="A0A2H0M1F8"/>
<name>A0A2H0M1F8_9BACT</name>
<evidence type="ECO:0000256" key="10">
    <source>
        <dbReference type="PIRSR" id="PIRSR000388-3"/>
    </source>
</evidence>
<keyword evidence="7" id="KW-0963">Cytoplasm</keyword>
<comment type="similarity">
    <text evidence="2 7">Belongs to the PanB family.</text>
</comment>
<dbReference type="NCBIfam" id="NF001452">
    <property type="entry name" value="PRK00311.1"/>
    <property type="match status" value="1"/>
</dbReference>
<feature type="binding site" evidence="7 10">
    <location>
        <position position="43"/>
    </location>
    <ligand>
        <name>Mg(2+)</name>
        <dbReference type="ChEBI" id="CHEBI:18420"/>
    </ligand>
</feature>
<protein>
    <recommendedName>
        <fullName evidence="7">3-methyl-2-oxobutanoate hydroxymethyltransferase</fullName>
        <ecNumber evidence="7">2.1.2.11</ecNumber>
    </recommendedName>
    <alternativeName>
        <fullName evidence="7">Ketopantoate hydroxymethyltransferase</fullName>
        <shortName evidence="7">KPHMT</shortName>
    </alternativeName>
</protein>
<accession>A0A2H0M1F8</accession>
<dbReference type="UniPathway" id="UPA00028">
    <property type="reaction ID" value="UER00003"/>
</dbReference>
<feature type="binding site" evidence="7 9">
    <location>
        <begin position="43"/>
        <end position="44"/>
    </location>
    <ligand>
        <name>3-methyl-2-oxobutanoate</name>
        <dbReference type="ChEBI" id="CHEBI:11851"/>
    </ligand>
</feature>
<dbReference type="FunFam" id="3.20.20.60:FF:000003">
    <property type="entry name" value="3-methyl-2-oxobutanoate hydroxymethyltransferase"/>
    <property type="match status" value="1"/>
</dbReference>
<dbReference type="HAMAP" id="MF_00156">
    <property type="entry name" value="PanB"/>
    <property type="match status" value="1"/>
</dbReference>
<dbReference type="PIRSF" id="PIRSF000388">
    <property type="entry name" value="Pantoate_hydroxy_MeTrfase"/>
    <property type="match status" value="1"/>
</dbReference>
<comment type="caution">
    <text evidence="11">The sequence shown here is derived from an EMBL/GenBank/DDBJ whole genome shotgun (WGS) entry which is preliminary data.</text>
</comment>
<dbReference type="Gene3D" id="3.20.20.60">
    <property type="entry name" value="Phosphoenolpyruvate-binding domains"/>
    <property type="match status" value="1"/>
</dbReference>
<comment type="subunit">
    <text evidence="3 7">Homodecamer; pentamer of dimers.</text>
</comment>
<dbReference type="CDD" id="cd06557">
    <property type="entry name" value="KPHMT-like"/>
    <property type="match status" value="1"/>
</dbReference>
<feature type="binding site" evidence="7 9">
    <location>
        <position position="82"/>
    </location>
    <ligand>
        <name>3-methyl-2-oxobutanoate</name>
        <dbReference type="ChEBI" id="CHEBI:11851"/>
    </ligand>
</feature>
<dbReference type="GO" id="GO:0015940">
    <property type="term" value="P:pantothenate biosynthetic process"/>
    <property type="evidence" value="ECO:0007669"/>
    <property type="project" value="UniProtKB-UniRule"/>
</dbReference>
<dbReference type="InterPro" id="IPR003700">
    <property type="entry name" value="Pantoate_hydroxy_MeTrfase"/>
</dbReference>
<evidence type="ECO:0000256" key="1">
    <source>
        <dbReference type="ARBA" id="ARBA00005033"/>
    </source>
</evidence>
<evidence type="ECO:0000256" key="2">
    <source>
        <dbReference type="ARBA" id="ARBA00008676"/>
    </source>
</evidence>
<dbReference type="SUPFAM" id="SSF51621">
    <property type="entry name" value="Phosphoenolpyruvate/pyruvate domain"/>
    <property type="match status" value="1"/>
</dbReference>
<dbReference type="GO" id="GO:0003864">
    <property type="term" value="F:3-methyl-2-oxobutanoate hydroxymethyltransferase activity"/>
    <property type="evidence" value="ECO:0007669"/>
    <property type="project" value="UniProtKB-UniRule"/>
</dbReference>
<dbReference type="PANTHER" id="PTHR20881">
    <property type="entry name" value="3-METHYL-2-OXOBUTANOATE HYDROXYMETHYLTRANSFERASE"/>
    <property type="match status" value="1"/>
</dbReference>
<comment type="function">
    <text evidence="6 7">Catalyzes the reversible reaction in which hydroxymethyl group from 5,10-methylenetetrahydrofolate is transferred onto alpha-ketoisovalerate to form ketopantoate.</text>
</comment>
<evidence type="ECO:0000313" key="12">
    <source>
        <dbReference type="Proteomes" id="UP000229641"/>
    </source>
</evidence>
<proteinExistence type="inferred from homology"/>
<evidence type="ECO:0000256" key="4">
    <source>
        <dbReference type="ARBA" id="ARBA00022655"/>
    </source>
</evidence>
<keyword evidence="5 7" id="KW-0808">Transferase</keyword>
<evidence type="ECO:0000313" key="11">
    <source>
        <dbReference type="EMBL" id="PIQ89565.1"/>
    </source>
</evidence>
<evidence type="ECO:0000256" key="3">
    <source>
        <dbReference type="ARBA" id="ARBA00011424"/>
    </source>
</evidence>
<dbReference type="GO" id="GO:0032259">
    <property type="term" value="P:methylation"/>
    <property type="evidence" value="ECO:0007669"/>
    <property type="project" value="UniProtKB-KW"/>
</dbReference>
<evidence type="ECO:0000256" key="9">
    <source>
        <dbReference type="PIRSR" id="PIRSR000388-2"/>
    </source>
</evidence>
<dbReference type="InterPro" id="IPR015813">
    <property type="entry name" value="Pyrv/PenolPyrv_kinase-like_dom"/>
</dbReference>
<feature type="active site" description="Proton acceptor" evidence="7 8">
    <location>
        <position position="181"/>
    </location>
</feature>
<dbReference type="Proteomes" id="UP000229641">
    <property type="component" value="Unassembled WGS sequence"/>
</dbReference>
<feature type="binding site" evidence="7 10">
    <location>
        <position position="114"/>
    </location>
    <ligand>
        <name>Mg(2+)</name>
        <dbReference type="ChEBI" id="CHEBI:18420"/>
    </ligand>
</feature>
<gene>
    <name evidence="7 11" type="primary">panB</name>
    <name evidence="11" type="ORF">COV72_02625</name>
</gene>
<feature type="binding site" evidence="7 9">
    <location>
        <position position="112"/>
    </location>
    <ligand>
        <name>3-methyl-2-oxobutanoate</name>
        <dbReference type="ChEBI" id="CHEBI:11851"/>
    </ligand>
</feature>
<dbReference type="NCBIfam" id="TIGR00222">
    <property type="entry name" value="panB"/>
    <property type="match status" value="1"/>
</dbReference>
<dbReference type="EC" id="2.1.2.11" evidence="7"/>
<dbReference type="PANTHER" id="PTHR20881:SF0">
    <property type="entry name" value="3-METHYL-2-OXOBUTANOATE HYDROXYMETHYLTRANSFERASE"/>
    <property type="match status" value="1"/>
</dbReference>
<keyword evidence="11" id="KW-0489">Methyltransferase</keyword>
<comment type="catalytic activity">
    <reaction evidence="7">
        <text>(6R)-5,10-methylene-5,6,7,8-tetrahydrofolate + 3-methyl-2-oxobutanoate + H2O = 2-dehydropantoate + (6S)-5,6,7,8-tetrahydrofolate</text>
        <dbReference type="Rhea" id="RHEA:11824"/>
        <dbReference type="ChEBI" id="CHEBI:11561"/>
        <dbReference type="ChEBI" id="CHEBI:11851"/>
        <dbReference type="ChEBI" id="CHEBI:15377"/>
        <dbReference type="ChEBI" id="CHEBI:15636"/>
        <dbReference type="ChEBI" id="CHEBI:57453"/>
        <dbReference type="EC" id="2.1.2.11"/>
    </reaction>
</comment>
<keyword evidence="7 10" id="KW-0479">Metal-binding</keyword>
<dbReference type="GO" id="GO:0005737">
    <property type="term" value="C:cytoplasm"/>
    <property type="evidence" value="ECO:0007669"/>
    <property type="project" value="UniProtKB-SubCell"/>
</dbReference>
<comment type="pathway">
    <text evidence="1 7">Cofactor biosynthesis; (R)-pantothenate biosynthesis; (R)-pantoate from 3-methyl-2-oxobutanoate: step 1/2.</text>
</comment>
<dbReference type="EMBL" id="PCWA01000035">
    <property type="protein sequence ID" value="PIQ89565.1"/>
    <property type="molecule type" value="Genomic_DNA"/>
</dbReference>
<dbReference type="InterPro" id="IPR040442">
    <property type="entry name" value="Pyrv_kinase-like_dom_sf"/>
</dbReference>
<evidence type="ECO:0000256" key="8">
    <source>
        <dbReference type="PIRSR" id="PIRSR000388-1"/>
    </source>
</evidence>
<evidence type="ECO:0000256" key="5">
    <source>
        <dbReference type="ARBA" id="ARBA00022679"/>
    </source>
</evidence>
<evidence type="ECO:0000256" key="7">
    <source>
        <dbReference type="HAMAP-Rule" id="MF_00156"/>
    </source>
</evidence>